<feature type="domain" description="Response regulatory" evidence="6">
    <location>
        <begin position="5"/>
        <end position="122"/>
    </location>
</feature>
<dbReference type="AlphaFoldDB" id="A0A3B0TYW4"/>
<evidence type="ECO:0000259" key="6">
    <source>
        <dbReference type="PROSITE" id="PS50110"/>
    </source>
</evidence>
<dbReference type="GO" id="GO:0006935">
    <property type="term" value="P:chemotaxis"/>
    <property type="evidence" value="ECO:0007669"/>
    <property type="project" value="UniProtKB-KW"/>
</dbReference>
<keyword evidence="2" id="KW-0145">Chemotaxis</keyword>
<organism evidence="8">
    <name type="scientific">hydrothermal vent metagenome</name>
    <dbReference type="NCBI Taxonomy" id="652676"/>
    <lineage>
        <taxon>unclassified sequences</taxon>
        <taxon>metagenomes</taxon>
        <taxon>ecological metagenomes</taxon>
    </lineage>
</organism>
<evidence type="ECO:0000256" key="4">
    <source>
        <dbReference type="ARBA" id="ARBA00039140"/>
    </source>
</evidence>
<proteinExistence type="inferred from homology"/>
<dbReference type="InterPro" id="IPR011006">
    <property type="entry name" value="CheY-like_superfamily"/>
</dbReference>
<keyword evidence="1" id="KW-0963">Cytoplasm</keyword>
<evidence type="ECO:0000256" key="2">
    <source>
        <dbReference type="ARBA" id="ARBA00022500"/>
    </source>
</evidence>
<keyword evidence="3 8" id="KW-0378">Hydrolase</keyword>
<dbReference type="PROSITE" id="PS50110">
    <property type="entry name" value="RESPONSE_REGULATORY"/>
    <property type="match status" value="1"/>
</dbReference>
<dbReference type="Gene3D" id="3.40.50.180">
    <property type="entry name" value="Methylesterase CheB, C-terminal domain"/>
    <property type="match status" value="1"/>
</dbReference>
<dbReference type="CDD" id="cd16432">
    <property type="entry name" value="CheB_Rec"/>
    <property type="match status" value="1"/>
</dbReference>
<dbReference type="Gene3D" id="3.40.50.2300">
    <property type="match status" value="1"/>
</dbReference>
<dbReference type="GO" id="GO:0008984">
    <property type="term" value="F:protein-glutamate methylesterase activity"/>
    <property type="evidence" value="ECO:0007669"/>
    <property type="project" value="UniProtKB-EC"/>
</dbReference>
<dbReference type="SUPFAM" id="SSF52172">
    <property type="entry name" value="CheY-like"/>
    <property type="match status" value="1"/>
</dbReference>
<dbReference type="InterPro" id="IPR001789">
    <property type="entry name" value="Sig_transdc_resp-reg_receiver"/>
</dbReference>
<gene>
    <name evidence="8" type="ORF">MNBD_BACTEROID05-533</name>
</gene>
<dbReference type="PIRSF" id="PIRSF000876">
    <property type="entry name" value="RR_chemtxs_CheB"/>
    <property type="match status" value="1"/>
</dbReference>
<name>A0A3B0TYW4_9ZZZZ</name>
<dbReference type="GO" id="GO:0005737">
    <property type="term" value="C:cytoplasm"/>
    <property type="evidence" value="ECO:0007669"/>
    <property type="project" value="InterPro"/>
</dbReference>
<evidence type="ECO:0000256" key="3">
    <source>
        <dbReference type="ARBA" id="ARBA00022801"/>
    </source>
</evidence>
<feature type="non-terminal residue" evidence="8">
    <location>
        <position position="315"/>
    </location>
</feature>
<protein>
    <recommendedName>
        <fullName evidence="4">protein-glutamate methylesterase</fullName>
        <ecNumber evidence="4">3.1.1.61</ecNumber>
    </recommendedName>
</protein>
<reference evidence="8" key="1">
    <citation type="submission" date="2018-06" db="EMBL/GenBank/DDBJ databases">
        <authorList>
            <person name="Zhirakovskaya E."/>
        </authorList>
    </citation>
    <scope>NUCLEOTIDE SEQUENCE</scope>
</reference>
<feature type="domain" description="CheB-type methylesterase" evidence="7">
    <location>
        <begin position="158"/>
        <end position="315"/>
    </location>
</feature>
<evidence type="ECO:0000256" key="5">
    <source>
        <dbReference type="ARBA" id="ARBA00048267"/>
    </source>
</evidence>
<dbReference type="PROSITE" id="PS50122">
    <property type="entry name" value="CHEB"/>
    <property type="match status" value="1"/>
</dbReference>
<evidence type="ECO:0000256" key="1">
    <source>
        <dbReference type="ARBA" id="ARBA00022490"/>
    </source>
</evidence>
<dbReference type="PANTHER" id="PTHR42872">
    <property type="entry name" value="PROTEIN-GLUTAMATE METHYLESTERASE/PROTEIN-GLUTAMINE GLUTAMINASE"/>
    <property type="match status" value="1"/>
</dbReference>
<dbReference type="SUPFAM" id="SSF52738">
    <property type="entry name" value="Methylesterase CheB, C-terminal domain"/>
    <property type="match status" value="1"/>
</dbReference>
<dbReference type="NCBIfam" id="NF001965">
    <property type="entry name" value="PRK00742.1"/>
    <property type="match status" value="1"/>
</dbReference>
<sequence length="315" mass="33988">MQKIKVLIVDDSAVVRSILTREFSKVENIEVVGAAPDPFVARDMIIAKKPDVLTLDVEMPRMDGITFLEKLMKSHPLPVIILSTLTPSGCDTANRAMELGAIEVMLKPELDLSYKLNEMMSQLVDRVQAAFLAKDKIQSKKFVARPAVASFTNQGSMIKTTDTVVAIGASTGGTEAIRAVLPSLPANFPGIVMAQHMPANFTKSFADNLNRQCAIEVKEAEDNDTVRPGLALLAPGNFHMLLGRSGARYYVRVKDGPLVFHQRPAVDVLFQSVAKYAGANSVGLIMTGMGKDGAKGLLQMKQAGAVTIGQDEKSC</sequence>
<dbReference type="SMART" id="SM00448">
    <property type="entry name" value="REC"/>
    <property type="match status" value="1"/>
</dbReference>
<dbReference type="HAMAP" id="MF_00099">
    <property type="entry name" value="CheB_chemtxs"/>
    <property type="match status" value="1"/>
</dbReference>
<comment type="catalytic activity">
    <reaction evidence="5">
        <text>[protein]-L-glutamate 5-O-methyl ester + H2O = L-glutamyl-[protein] + methanol + H(+)</text>
        <dbReference type="Rhea" id="RHEA:23236"/>
        <dbReference type="Rhea" id="RHEA-COMP:10208"/>
        <dbReference type="Rhea" id="RHEA-COMP:10311"/>
        <dbReference type="ChEBI" id="CHEBI:15377"/>
        <dbReference type="ChEBI" id="CHEBI:15378"/>
        <dbReference type="ChEBI" id="CHEBI:17790"/>
        <dbReference type="ChEBI" id="CHEBI:29973"/>
        <dbReference type="ChEBI" id="CHEBI:82795"/>
        <dbReference type="EC" id="3.1.1.61"/>
    </reaction>
</comment>
<dbReference type="PANTHER" id="PTHR42872:SF6">
    <property type="entry name" value="PROTEIN-GLUTAMATE METHYLESTERASE_PROTEIN-GLUTAMINE GLUTAMINASE"/>
    <property type="match status" value="1"/>
</dbReference>
<dbReference type="Pfam" id="PF00072">
    <property type="entry name" value="Response_reg"/>
    <property type="match status" value="1"/>
</dbReference>
<dbReference type="InterPro" id="IPR035909">
    <property type="entry name" value="CheB_C"/>
</dbReference>
<dbReference type="EMBL" id="UOEN01000094">
    <property type="protein sequence ID" value="VAW12296.1"/>
    <property type="molecule type" value="Genomic_DNA"/>
</dbReference>
<evidence type="ECO:0000259" key="7">
    <source>
        <dbReference type="PROSITE" id="PS50122"/>
    </source>
</evidence>
<dbReference type="GO" id="GO:0000156">
    <property type="term" value="F:phosphorelay response regulator activity"/>
    <property type="evidence" value="ECO:0007669"/>
    <property type="project" value="InterPro"/>
</dbReference>
<evidence type="ECO:0000313" key="8">
    <source>
        <dbReference type="EMBL" id="VAW12296.1"/>
    </source>
</evidence>
<dbReference type="CDD" id="cd17541">
    <property type="entry name" value="REC_CheB-like"/>
    <property type="match status" value="1"/>
</dbReference>
<dbReference type="Pfam" id="PF01339">
    <property type="entry name" value="CheB_methylest"/>
    <property type="match status" value="1"/>
</dbReference>
<accession>A0A3B0TYW4</accession>
<dbReference type="InterPro" id="IPR000673">
    <property type="entry name" value="Sig_transdc_resp-reg_Me-estase"/>
</dbReference>
<dbReference type="InterPro" id="IPR008248">
    <property type="entry name" value="CheB-like"/>
</dbReference>
<dbReference type="EC" id="3.1.1.61" evidence="4"/>